<dbReference type="SUPFAM" id="SSF46689">
    <property type="entry name" value="Homeodomain-like"/>
    <property type="match status" value="1"/>
</dbReference>
<name>A0ABP1IK97_9EUKA</name>
<gene>
    <name evidence="3" type="ORF">HINF_LOCUS26206</name>
    <name evidence="4" type="ORF">HINF_LOCUS26214</name>
</gene>
<evidence type="ECO:0000256" key="1">
    <source>
        <dbReference type="SAM" id="SignalP"/>
    </source>
</evidence>
<dbReference type="EMBL" id="CAXDID020000079">
    <property type="protein sequence ID" value="CAL6017890.1"/>
    <property type="molecule type" value="Genomic_DNA"/>
</dbReference>
<evidence type="ECO:0000313" key="4">
    <source>
        <dbReference type="EMBL" id="CAL6017906.1"/>
    </source>
</evidence>
<accession>A0ABP1IK97</accession>
<dbReference type="EMBL" id="CAXDID020000079">
    <property type="protein sequence ID" value="CAL6017906.1"/>
    <property type="molecule type" value="Genomic_DNA"/>
</dbReference>
<reference evidence="4 5" key="1">
    <citation type="submission" date="2024-07" db="EMBL/GenBank/DDBJ databases">
        <authorList>
            <person name="Akdeniz Z."/>
        </authorList>
    </citation>
    <scope>NUCLEOTIDE SEQUENCE [LARGE SCALE GENOMIC DNA]</scope>
</reference>
<dbReference type="CDD" id="cd00167">
    <property type="entry name" value="SANT"/>
    <property type="match status" value="1"/>
</dbReference>
<sequence length="134" mass="15788">MSASVLILQSLVCTCTKSSQLAIISQDYVSVIFNEKFNWIISIWTFHFQMYHKWTLEEESIFRLAVAKYRHNWARIKARVLPHVSINSMKNKYYQKLHNNLEVGKSAARQEESSSRLSEEQVYEMIKNVISQNQ</sequence>
<organism evidence="4 5">
    <name type="scientific">Hexamita inflata</name>
    <dbReference type="NCBI Taxonomy" id="28002"/>
    <lineage>
        <taxon>Eukaryota</taxon>
        <taxon>Metamonada</taxon>
        <taxon>Diplomonadida</taxon>
        <taxon>Hexamitidae</taxon>
        <taxon>Hexamitinae</taxon>
        <taxon>Hexamita</taxon>
    </lineage>
</organism>
<dbReference type="Proteomes" id="UP001642409">
    <property type="component" value="Unassembled WGS sequence"/>
</dbReference>
<keyword evidence="5" id="KW-1185">Reference proteome</keyword>
<evidence type="ECO:0000313" key="3">
    <source>
        <dbReference type="EMBL" id="CAL6017890.1"/>
    </source>
</evidence>
<dbReference type="Pfam" id="PF00249">
    <property type="entry name" value="Myb_DNA-binding"/>
    <property type="match status" value="1"/>
</dbReference>
<feature type="domain" description="Myb-like" evidence="2">
    <location>
        <begin position="53"/>
        <end position="95"/>
    </location>
</feature>
<comment type="caution">
    <text evidence="4">The sequence shown here is derived from an EMBL/GenBank/DDBJ whole genome shotgun (WGS) entry which is preliminary data.</text>
</comment>
<keyword evidence="1" id="KW-0732">Signal</keyword>
<feature type="chain" id="PRO_5045029667" evidence="1">
    <location>
        <begin position="19"/>
        <end position="134"/>
    </location>
</feature>
<protein>
    <submittedName>
        <fullName evidence="4">Myb-like_DNA-binding domain-containing protein</fullName>
    </submittedName>
</protein>
<dbReference type="InterPro" id="IPR001005">
    <property type="entry name" value="SANT/Myb"/>
</dbReference>
<evidence type="ECO:0000259" key="2">
    <source>
        <dbReference type="Pfam" id="PF00249"/>
    </source>
</evidence>
<proteinExistence type="predicted"/>
<evidence type="ECO:0000313" key="5">
    <source>
        <dbReference type="Proteomes" id="UP001642409"/>
    </source>
</evidence>
<feature type="signal peptide" evidence="1">
    <location>
        <begin position="1"/>
        <end position="18"/>
    </location>
</feature>
<dbReference type="Gene3D" id="1.10.10.60">
    <property type="entry name" value="Homeodomain-like"/>
    <property type="match status" value="1"/>
</dbReference>
<dbReference type="InterPro" id="IPR009057">
    <property type="entry name" value="Homeodomain-like_sf"/>
</dbReference>